<sequence>MEHFGEGPSMGLSPHGPFTAMHTPQTSPPECTNYTSQFAPKVDPLMSEHTSTHHGHILDPSWSPPPYRTAVGTPVTPLAPLSTTCLSTMIPSASTLTAPDPLTVPSSPTLPSSPTPHIPFTYHVDPLITHDFHIDGEGEGQVHAPSRGTGRGRGCGSRRGVSRGRGRERGRCQAIDHDNNAANDSVSQLSTMAVLDHASNLASKIRSNLTNSMKALGVDILGVGTILVMKEEHSQLSHEAHECSDSIPEMNKMVFAVQSLGNIRVFCRCRPLSKAEVTVGHETVVDFDAAKDRELGILSGGSTKKTFKFDRVYTPKDDQVDVFADTSPMVMSVLDGYNVYIFAYGQTRTGKTFTMEGTEQNRGVNYRTLEELFKIADERSETFTYNISVSMLEVYNEQIRDLLAIILDE</sequence>
<name>A0ACC0FPV4_9ERIC</name>
<organism evidence="1 2">
    <name type="scientific">Camellia lanceoleosa</name>
    <dbReference type="NCBI Taxonomy" id="1840588"/>
    <lineage>
        <taxon>Eukaryota</taxon>
        <taxon>Viridiplantae</taxon>
        <taxon>Streptophyta</taxon>
        <taxon>Embryophyta</taxon>
        <taxon>Tracheophyta</taxon>
        <taxon>Spermatophyta</taxon>
        <taxon>Magnoliopsida</taxon>
        <taxon>eudicotyledons</taxon>
        <taxon>Gunneridae</taxon>
        <taxon>Pentapetalae</taxon>
        <taxon>asterids</taxon>
        <taxon>Ericales</taxon>
        <taxon>Theaceae</taxon>
        <taxon>Camellia</taxon>
    </lineage>
</organism>
<evidence type="ECO:0000313" key="1">
    <source>
        <dbReference type="EMBL" id="KAI7990633.1"/>
    </source>
</evidence>
<keyword evidence="2" id="KW-1185">Reference proteome</keyword>
<gene>
    <name evidence="1" type="ORF">LOK49_LG12G00319</name>
</gene>
<comment type="caution">
    <text evidence="1">The sequence shown here is derived from an EMBL/GenBank/DDBJ whole genome shotgun (WGS) entry which is preliminary data.</text>
</comment>
<reference evidence="1 2" key="1">
    <citation type="journal article" date="2022" name="Plant J.">
        <title>Chromosome-level genome of Camellia lanceoleosa provides a valuable resource for understanding genome evolution and self-incompatibility.</title>
        <authorList>
            <person name="Gong W."/>
            <person name="Xiao S."/>
            <person name="Wang L."/>
            <person name="Liao Z."/>
            <person name="Chang Y."/>
            <person name="Mo W."/>
            <person name="Hu G."/>
            <person name="Li W."/>
            <person name="Zhao G."/>
            <person name="Zhu H."/>
            <person name="Hu X."/>
            <person name="Ji K."/>
            <person name="Xiang X."/>
            <person name="Song Q."/>
            <person name="Yuan D."/>
            <person name="Jin S."/>
            <person name="Zhang L."/>
        </authorList>
    </citation>
    <scope>NUCLEOTIDE SEQUENCE [LARGE SCALE GENOMIC DNA]</scope>
    <source>
        <strain evidence="1">SQ_2022a</strain>
    </source>
</reference>
<accession>A0ACC0FPV4</accession>
<protein>
    <submittedName>
        <fullName evidence="1">Kinesin-like protein KIN-14E</fullName>
    </submittedName>
</protein>
<proteinExistence type="predicted"/>
<dbReference type="EMBL" id="CM045770">
    <property type="protein sequence ID" value="KAI7990633.1"/>
    <property type="molecule type" value="Genomic_DNA"/>
</dbReference>
<evidence type="ECO:0000313" key="2">
    <source>
        <dbReference type="Proteomes" id="UP001060215"/>
    </source>
</evidence>
<dbReference type="Proteomes" id="UP001060215">
    <property type="component" value="Chromosome 13"/>
</dbReference>